<feature type="transmembrane region" description="Helical" evidence="1">
    <location>
        <begin position="317"/>
        <end position="335"/>
    </location>
</feature>
<evidence type="ECO:0000313" key="3">
    <source>
        <dbReference type="Proteomes" id="UP000480266"/>
    </source>
</evidence>
<feature type="transmembrane region" description="Helical" evidence="1">
    <location>
        <begin position="89"/>
        <end position="108"/>
    </location>
</feature>
<accession>A0A7C9RJY4</accession>
<feature type="transmembrane region" description="Helical" evidence="1">
    <location>
        <begin position="149"/>
        <end position="167"/>
    </location>
</feature>
<dbReference type="Proteomes" id="UP000480266">
    <property type="component" value="Unassembled WGS sequence"/>
</dbReference>
<dbReference type="PANTHER" id="PTHR38592">
    <property type="entry name" value="BLL4819 PROTEIN"/>
    <property type="match status" value="1"/>
</dbReference>
<protein>
    <submittedName>
        <fullName evidence="2">OpgC domain-containing protein</fullName>
    </submittedName>
</protein>
<comment type="caution">
    <text evidence="2">The sequence shown here is derived from an EMBL/GenBank/DDBJ whole genome shotgun (WGS) entry which is preliminary data.</text>
</comment>
<feature type="transmembrane region" description="Helical" evidence="1">
    <location>
        <begin position="21"/>
        <end position="41"/>
    </location>
</feature>
<proteinExistence type="predicted"/>
<reference evidence="2" key="1">
    <citation type="submission" date="2020-02" db="EMBL/GenBank/DDBJ databases">
        <title>Draft genome sequence of Candidatus Afipia apatlaquensis IBT-C3, a potential strain for decolorization of textile dyes.</title>
        <authorList>
            <person name="Sanchez-Reyes A."/>
            <person name="Breton-Deval L."/>
            <person name="Mangelson H."/>
            <person name="Sanchez-Flores A."/>
        </authorList>
    </citation>
    <scope>NUCLEOTIDE SEQUENCE [LARGE SCALE GENOMIC DNA]</scope>
    <source>
        <strain evidence="2">IBT-C3</strain>
    </source>
</reference>
<feature type="transmembrane region" description="Helical" evidence="1">
    <location>
        <begin position="233"/>
        <end position="257"/>
    </location>
</feature>
<dbReference type="AlphaFoldDB" id="A0A7C9RJY4"/>
<keyword evidence="1" id="KW-0472">Membrane</keyword>
<feature type="transmembrane region" description="Helical" evidence="1">
    <location>
        <begin position="204"/>
        <end position="221"/>
    </location>
</feature>
<dbReference type="PANTHER" id="PTHR38592:SF3">
    <property type="entry name" value="BLL4819 PROTEIN"/>
    <property type="match status" value="1"/>
</dbReference>
<feature type="transmembrane region" description="Helical" evidence="1">
    <location>
        <begin position="172"/>
        <end position="192"/>
    </location>
</feature>
<dbReference type="PIRSF" id="PIRSF028704">
    <property type="entry name" value="UPC028704"/>
    <property type="match status" value="1"/>
</dbReference>
<dbReference type="Pfam" id="PF10129">
    <property type="entry name" value="OpgC_C"/>
    <property type="match status" value="1"/>
</dbReference>
<keyword evidence="1" id="KW-0812">Transmembrane</keyword>
<evidence type="ECO:0000313" key="2">
    <source>
        <dbReference type="EMBL" id="NGX99363.1"/>
    </source>
</evidence>
<dbReference type="InterPro" id="IPR014550">
    <property type="entry name" value="UCP028704_OpgC"/>
</dbReference>
<feature type="transmembrane region" description="Helical" evidence="1">
    <location>
        <begin position="277"/>
        <end position="296"/>
    </location>
</feature>
<dbReference type="EMBL" id="JAAMRR010001561">
    <property type="protein sequence ID" value="NGX99363.1"/>
    <property type="molecule type" value="Genomic_DNA"/>
</dbReference>
<evidence type="ECO:0000256" key="1">
    <source>
        <dbReference type="SAM" id="Phobius"/>
    </source>
</evidence>
<name>A0A7C9RJY4_9BRAD</name>
<keyword evidence="1" id="KW-1133">Transmembrane helix</keyword>
<keyword evidence="3" id="KW-1185">Reference proteome</keyword>
<gene>
    <name evidence="2" type="ORF">G4V63_30450</name>
</gene>
<organism evidence="2 3">
    <name type="scientific">Candidatus Afipia apatlaquensis</name>
    <dbReference type="NCBI Taxonomy" id="2712852"/>
    <lineage>
        <taxon>Bacteria</taxon>
        <taxon>Pseudomonadati</taxon>
        <taxon>Pseudomonadota</taxon>
        <taxon>Alphaproteobacteria</taxon>
        <taxon>Hyphomicrobiales</taxon>
        <taxon>Nitrobacteraceae</taxon>
        <taxon>Afipia</taxon>
    </lineage>
</organism>
<sequence length="388" mass="43242">MTIRAILPAKGRDLRLDLFRGLANWAIFLDHVPNNAVAWLTTRNYGFSDAADIFVFISGYTAAFVYAKSMLVQGFVAGTARLLKRVWQLYIAHVLLFVFYVAAIGWVAEAYNHSHLVDEFNVAGLIDRPMLTLKQGLLLKFKPLNLDVLPLYIVLMAAFPLILWLMLWRPDLAFASSLALYFAARQFGWNLPAYPSGVWYFNPFTWQLLFVLGAWSSLGGAARLHRFIRSPAIVSICFVYLGFALFMTVAGYVAALGKLIPEGLFGAFNPNDKTNLAPYRVLHFIALAVLVVRFLPLGWAGLESRWFRPLIVCGQRSLEVFCVGVFLSFVGHFLLELVSDSLFAQIIVSVSGIALMTAVAYYRSWSKDLDKQPAVSKSSAEPGSTSVT</sequence>
<feature type="transmembrane region" description="Helical" evidence="1">
    <location>
        <begin position="53"/>
        <end position="77"/>
    </location>
</feature>
<feature type="transmembrane region" description="Helical" evidence="1">
    <location>
        <begin position="341"/>
        <end position="362"/>
    </location>
</feature>